<dbReference type="EMBL" id="JACNLL010000026">
    <property type="protein sequence ID" value="MBC8198875.1"/>
    <property type="molecule type" value="Genomic_DNA"/>
</dbReference>
<proteinExistence type="predicted"/>
<evidence type="ECO:0000259" key="2">
    <source>
        <dbReference type="Pfam" id="PF10728"/>
    </source>
</evidence>
<accession>A0A8J6N3D8</accession>
<dbReference type="InterPro" id="IPR037108">
    <property type="entry name" value="TM1727-like_C_sf"/>
</dbReference>
<dbReference type="Pfam" id="PF10727">
    <property type="entry name" value="Rossmann-like"/>
    <property type="match status" value="1"/>
</dbReference>
<feature type="domain" description="Putative oxidoreductase/dehydrogenase Rossmann-like" evidence="1">
    <location>
        <begin position="5"/>
        <end position="120"/>
    </location>
</feature>
<dbReference type="InterPro" id="IPR019665">
    <property type="entry name" value="OxRdtase/DH_put_Rossmann_dom"/>
</dbReference>
<dbReference type="Gene3D" id="3.40.50.720">
    <property type="entry name" value="NAD(P)-binding Rossmann-like Domain"/>
    <property type="match status" value="1"/>
</dbReference>
<protein>
    <submittedName>
        <fullName evidence="3">DUF2520 domain-containing protein</fullName>
    </submittedName>
</protein>
<evidence type="ECO:0000313" key="4">
    <source>
        <dbReference type="Proteomes" id="UP000603545"/>
    </source>
</evidence>
<name>A0A8J6N3D8_9BACT</name>
<feature type="domain" description="DUF2520" evidence="2">
    <location>
        <begin position="138"/>
        <end position="264"/>
    </location>
</feature>
<reference evidence="3 4" key="1">
    <citation type="submission" date="2020-08" db="EMBL/GenBank/DDBJ databases">
        <title>Bridging the membrane lipid divide: bacteria of the FCB group superphylum have the potential to synthesize archaeal ether lipids.</title>
        <authorList>
            <person name="Villanueva L."/>
            <person name="Von Meijenfeldt F.A.B."/>
            <person name="Westbye A.B."/>
            <person name="Yadav S."/>
            <person name="Hopmans E.C."/>
            <person name="Dutilh B.E."/>
            <person name="Sinninghe Damste J.S."/>
        </authorList>
    </citation>
    <scope>NUCLEOTIDE SEQUENCE [LARGE SCALE GENOMIC DNA]</scope>
    <source>
        <strain evidence="3">NIOZ-UU82</strain>
    </source>
</reference>
<dbReference type="SUPFAM" id="SSF51735">
    <property type="entry name" value="NAD(P)-binding Rossmann-fold domains"/>
    <property type="match status" value="1"/>
</dbReference>
<sequence>MKPSFAIIGCGKVGTALGKFLAKAGYKPAGFASKSLSSAERAAEISGSDNCSRIPWEITRKADIVFITTPDSAIADTCNSISLHSGFCKNGVVLHCSGALPSTILSSVKECGAFAGSMHPLQTFASVEIEKNPFQDIIISLEGEKEAVSIARKIATDLGATCFTIQTEAKTLYHASAVAASNYLVTVLGLSLKLIEAAGISGADALKALKPLIEGTLSNIEKAGIDRALTGPIVRGDIETVKKHLVQIGLKTPDLLDLYKTLGFHTVDIAMAGGGLSESSAQKLKKITSPDS</sequence>
<dbReference type="InterPro" id="IPR008927">
    <property type="entry name" value="6-PGluconate_DH-like_C_sf"/>
</dbReference>
<dbReference type="PANTHER" id="PTHR40459">
    <property type="entry name" value="CONSERVED HYPOTHETICAL ALANINE AND LEUCINE RICH PROTEIN"/>
    <property type="match status" value="1"/>
</dbReference>
<dbReference type="AlphaFoldDB" id="A0A8J6N3D8"/>
<dbReference type="InterPro" id="IPR036291">
    <property type="entry name" value="NAD(P)-bd_dom_sf"/>
</dbReference>
<gene>
    <name evidence="3" type="ORF">H8E80_02335</name>
</gene>
<dbReference type="SUPFAM" id="SSF48179">
    <property type="entry name" value="6-phosphogluconate dehydrogenase C-terminal domain-like"/>
    <property type="match status" value="1"/>
</dbReference>
<dbReference type="PANTHER" id="PTHR40459:SF1">
    <property type="entry name" value="CONSERVED HYPOTHETICAL ALANINE AND LEUCINE RICH PROTEIN"/>
    <property type="match status" value="1"/>
</dbReference>
<dbReference type="InterPro" id="IPR018931">
    <property type="entry name" value="DUF2520"/>
</dbReference>
<dbReference type="Pfam" id="PF10728">
    <property type="entry name" value="DUF2520"/>
    <property type="match status" value="1"/>
</dbReference>
<evidence type="ECO:0000313" key="3">
    <source>
        <dbReference type="EMBL" id="MBC8198875.1"/>
    </source>
</evidence>
<comment type="caution">
    <text evidence="3">The sequence shown here is derived from an EMBL/GenBank/DDBJ whole genome shotgun (WGS) entry which is preliminary data.</text>
</comment>
<organism evidence="3 4">
    <name type="scientific">Candidatus Desulfaltia bathyphila</name>
    <dbReference type="NCBI Taxonomy" id="2841697"/>
    <lineage>
        <taxon>Bacteria</taxon>
        <taxon>Pseudomonadati</taxon>
        <taxon>Thermodesulfobacteriota</taxon>
        <taxon>Desulfobacteria</taxon>
        <taxon>Desulfobacterales</taxon>
        <taxon>Desulfobacterales incertae sedis</taxon>
        <taxon>Candidatus Desulfaltia</taxon>
    </lineage>
</organism>
<evidence type="ECO:0000259" key="1">
    <source>
        <dbReference type="Pfam" id="PF10727"/>
    </source>
</evidence>
<dbReference type="Gene3D" id="1.10.1040.20">
    <property type="entry name" value="ProC-like, C-terminal domain"/>
    <property type="match status" value="1"/>
</dbReference>
<dbReference type="Proteomes" id="UP000603545">
    <property type="component" value="Unassembled WGS sequence"/>
</dbReference>